<proteinExistence type="predicted"/>
<evidence type="ECO:0000313" key="1">
    <source>
        <dbReference type="EMBL" id="AUX31283.1"/>
    </source>
</evidence>
<dbReference type="Proteomes" id="UP000295497">
    <property type="component" value="Chromosome"/>
</dbReference>
<dbReference type="AlphaFoldDB" id="A0A4P2QP58"/>
<protein>
    <recommendedName>
        <fullName evidence="3">Resolvase/invertase-type recombinase catalytic domain-containing protein</fullName>
    </recommendedName>
</protein>
<evidence type="ECO:0000313" key="2">
    <source>
        <dbReference type="Proteomes" id="UP000295497"/>
    </source>
</evidence>
<sequence>MKDATPNTAIRRTLGYPRVSTREQEIAGVSLDAQAEKIGNYCRLHSLPDPILFPEA</sequence>
<dbReference type="EMBL" id="CP012672">
    <property type="protein sequence ID" value="AUX31283.1"/>
    <property type="molecule type" value="Genomic_DNA"/>
</dbReference>
<reference evidence="1 2" key="1">
    <citation type="submission" date="2015-09" db="EMBL/GenBank/DDBJ databases">
        <title>Sorangium comparison.</title>
        <authorList>
            <person name="Zaburannyi N."/>
            <person name="Bunk B."/>
            <person name="Overmann J."/>
            <person name="Mueller R."/>
        </authorList>
    </citation>
    <scope>NUCLEOTIDE SEQUENCE [LARGE SCALE GENOMIC DNA]</scope>
    <source>
        <strain evidence="1 2">So ce836</strain>
    </source>
</reference>
<name>A0A4P2QP58_SORCE</name>
<evidence type="ECO:0008006" key="3">
    <source>
        <dbReference type="Google" id="ProtNLM"/>
    </source>
</evidence>
<gene>
    <name evidence="1" type="ORF">SOCE836_034120</name>
</gene>
<organism evidence="1 2">
    <name type="scientific">Sorangium cellulosum</name>
    <name type="common">Polyangium cellulosum</name>
    <dbReference type="NCBI Taxonomy" id="56"/>
    <lineage>
        <taxon>Bacteria</taxon>
        <taxon>Pseudomonadati</taxon>
        <taxon>Myxococcota</taxon>
        <taxon>Polyangia</taxon>
        <taxon>Polyangiales</taxon>
        <taxon>Polyangiaceae</taxon>
        <taxon>Sorangium</taxon>
    </lineage>
</organism>
<accession>A0A4P2QP58</accession>
<dbReference type="RefSeq" id="WP_165374005.1">
    <property type="nucleotide sequence ID" value="NZ_CP012672.1"/>
</dbReference>